<feature type="region of interest" description="Disordered" evidence="1">
    <location>
        <begin position="1003"/>
        <end position="1036"/>
    </location>
</feature>
<feature type="region of interest" description="Disordered" evidence="1">
    <location>
        <begin position="813"/>
        <end position="842"/>
    </location>
</feature>
<organism evidence="2">
    <name type="scientific">Drosophila simulans</name>
    <name type="common">Fruit fly</name>
    <dbReference type="NCBI Taxonomy" id="7240"/>
    <lineage>
        <taxon>Eukaryota</taxon>
        <taxon>Metazoa</taxon>
        <taxon>Ecdysozoa</taxon>
        <taxon>Arthropoda</taxon>
        <taxon>Hexapoda</taxon>
        <taxon>Insecta</taxon>
        <taxon>Pterygota</taxon>
        <taxon>Neoptera</taxon>
        <taxon>Endopterygota</taxon>
        <taxon>Diptera</taxon>
        <taxon>Brachycera</taxon>
        <taxon>Muscomorpha</taxon>
        <taxon>Ephydroidea</taxon>
        <taxon>Drosophilidae</taxon>
        <taxon>Drosophila</taxon>
        <taxon>Sophophora</taxon>
    </lineage>
</organism>
<dbReference type="Bgee" id="FBgn0185395">
    <property type="expression patterns" value="Expressed in adult organism and 3 other cell types or tissues"/>
</dbReference>
<feature type="compositionally biased region" description="Polar residues" evidence="1">
    <location>
        <begin position="719"/>
        <end position="729"/>
    </location>
</feature>
<reference evidence="2" key="3">
    <citation type="submission" date="2015-04" db="EMBL/GenBank/DDBJ databases">
        <authorList>
            <consortium name="FlyBase"/>
        </authorList>
    </citation>
    <scope>NUCLEOTIDE SEQUENCE</scope>
    <source>
        <strain evidence="2">W501</strain>
    </source>
</reference>
<evidence type="ECO:0000313" key="2">
    <source>
        <dbReference type="EMBL" id="KMY97092.1"/>
    </source>
</evidence>
<feature type="region of interest" description="Disordered" evidence="1">
    <location>
        <begin position="1298"/>
        <end position="1355"/>
    </location>
</feature>
<feature type="compositionally biased region" description="Basic and acidic residues" evidence="1">
    <location>
        <begin position="685"/>
        <end position="696"/>
    </location>
</feature>
<feature type="region of interest" description="Disordered" evidence="1">
    <location>
        <begin position="1"/>
        <end position="83"/>
    </location>
</feature>
<dbReference type="OrthoDB" id="28894at2759"/>
<feature type="compositionally biased region" description="Low complexity" evidence="1">
    <location>
        <begin position="1010"/>
        <end position="1031"/>
    </location>
</feature>
<feature type="compositionally biased region" description="Low complexity" evidence="1">
    <location>
        <begin position="1129"/>
        <end position="1166"/>
    </location>
</feature>
<reference evidence="2" key="1">
    <citation type="journal article" date="2013" name="Genome Res.">
        <title>A second-generation assembly of the Drosophila simulans genome provides new insights into patterns of lineage-specific divergence.</title>
        <authorList>
            <person name="Hu T.T."/>
            <person name="Eisen M.B."/>
            <person name="Thornton K.R."/>
            <person name="Andolfatto P."/>
        </authorList>
    </citation>
    <scope>NUCLEOTIDE SEQUENCE [LARGE SCALE GENOMIC DNA]</scope>
    <source>
        <strain evidence="2">W501</strain>
    </source>
</reference>
<reference evidence="2" key="2">
    <citation type="submission" date="2014-06" db="EMBL/GenBank/DDBJ databases">
        <authorList>
            <person name="Hu T."/>
            <person name="Eisen M.B."/>
            <person name="Thornton K.R."/>
            <person name="Andolfatto P."/>
        </authorList>
    </citation>
    <scope>NUCLEOTIDE SEQUENCE</scope>
    <source>
        <strain evidence="2">W501</strain>
    </source>
</reference>
<feature type="compositionally biased region" description="Basic and acidic residues" evidence="1">
    <location>
        <begin position="194"/>
        <end position="203"/>
    </location>
</feature>
<feature type="region of interest" description="Disordered" evidence="1">
    <location>
        <begin position="1252"/>
        <end position="1272"/>
    </location>
</feature>
<feature type="region of interest" description="Disordered" evidence="1">
    <location>
        <begin position="1121"/>
        <end position="1178"/>
    </location>
</feature>
<feature type="compositionally biased region" description="Basic and acidic residues" evidence="1">
    <location>
        <begin position="1334"/>
        <end position="1355"/>
    </location>
</feature>
<feature type="compositionally biased region" description="Low complexity" evidence="1">
    <location>
        <begin position="1067"/>
        <end position="1080"/>
    </location>
</feature>
<name>A0A0J9RMX5_DROSI</name>
<feature type="region of interest" description="Disordered" evidence="1">
    <location>
        <begin position="573"/>
        <end position="626"/>
    </location>
</feature>
<feature type="compositionally biased region" description="Low complexity" evidence="1">
    <location>
        <begin position="1259"/>
        <end position="1272"/>
    </location>
</feature>
<feature type="compositionally biased region" description="Gly residues" evidence="1">
    <location>
        <begin position="1"/>
        <end position="10"/>
    </location>
</feature>
<evidence type="ECO:0000256" key="1">
    <source>
        <dbReference type="SAM" id="MobiDB-lite"/>
    </source>
</evidence>
<feature type="compositionally biased region" description="Polar residues" evidence="1">
    <location>
        <begin position="1081"/>
        <end position="1093"/>
    </location>
</feature>
<feature type="compositionally biased region" description="Basic and acidic residues" evidence="1">
    <location>
        <begin position="1207"/>
        <end position="1216"/>
    </location>
</feature>
<feature type="compositionally biased region" description="Polar residues" evidence="1">
    <location>
        <begin position="331"/>
        <end position="343"/>
    </location>
</feature>
<protein>
    <submittedName>
        <fullName evidence="2">Uncharacterized protein, isoform E</fullName>
    </submittedName>
</protein>
<feature type="compositionally biased region" description="Low complexity" evidence="1">
    <location>
        <begin position="230"/>
        <end position="244"/>
    </location>
</feature>
<feature type="region of interest" description="Disordered" evidence="1">
    <location>
        <begin position="1049"/>
        <end position="1093"/>
    </location>
</feature>
<dbReference type="Proteomes" id="UP000035880">
    <property type="component" value="Chromosome 3L"/>
</dbReference>
<accession>A0A0J9RMX5</accession>
<proteinExistence type="predicted"/>
<feature type="region of interest" description="Disordered" evidence="1">
    <location>
        <begin position="1207"/>
        <end position="1237"/>
    </location>
</feature>
<feature type="region of interest" description="Disordered" evidence="1">
    <location>
        <begin position="1456"/>
        <end position="1481"/>
    </location>
</feature>
<feature type="compositionally biased region" description="Polar residues" evidence="1">
    <location>
        <begin position="1049"/>
        <end position="1066"/>
    </location>
</feature>
<feature type="region of interest" description="Disordered" evidence="1">
    <location>
        <begin position="661"/>
        <end position="762"/>
    </location>
</feature>
<gene>
    <name evidence="2" type="primary">Dsim\GD13687</name>
    <name evidence="2" type="ORF">Dsimw501_GD13687</name>
</gene>
<sequence length="1515" mass="163506">MSSGNSGGSSGNPKQQQQQQQQLEQLGHQTHLVLGASKELPAGSSSDEEGCLRNLHSSRKVTNLNAKATSLPPEEGLSGDVSLESSSNRLNLRLARSLEPSVRNISASASKEVQSYDAGEPVNTNRLFVEPPKIPLSAIRNTLDDHDLDIEECDSTTQFDQGDVYDTLERWSQGVSLGAHLLNGANGYDQSDPEADHQTDHQHAHQSLPVEPKSHHHQHHQATNARRFITRTTRSASRQSSAGHSPPPPLHRSDDSSSSSPSPTRRRNKPGGAPAATDPPSSSANGNSSAYETAATTVMTHDQQRDPPVEVPKALTVEPPQPEDIVLGSCPTASAHSDEVASSTRRRRRRELGMARPLVPGDDDALRDLLTPQKSSCSESTNSISEPHLQFIPTVRHPVVPVRTMTAVLPAPRPLHTPAARNVTQKFNERTKTDLAEIKKIAEQSEAQMQQHSVDDNQKMSAIMRRKSTDEGGAALGATSQNSPPAPNQIVSILKKKELGLGECNSSASSNPSPVTFSSSVVDHPLAGAGRCKRQGILKKRSSLDESRYYSRSHSPDERSILIKSARRNSLEEAGTGLSPAQAHGILKQSSYDSSKSDGCPSATESQPHSILKKKDSLSTPSDGGCHKHVSISQAVTLAAAELAAHDGITFDDGEEHEIRPILKQESTSSEEAVRPPKPILKKKSFGEADEHEIRPILKSSRKSSREEFDLSGLENEVNDSLSSILKTDSPSKRRSLGSALHDLEESTTSPSLLKRRTRSLERQDVQPGMDLAAALDAIATSQAAPSTPVDFVTTPTSISVAERIKRMEMLSTPTSRAAGGANSSWESPLQATSAERGAPTTPRVLKPSVLRRDLQRERYKTQPVTNEEMSFFKANSAPFDISATSAFKPTKPLDIRLTHAPHPPLISPITGQPLSHVPAPLLLSSSTNSGAGSSFRLARSSTQPLQSPRVVHLAGQATGGSALARQNSVNDSINLSEQLTLSIGTDSEHIFEMSALEEDSAIQSLSDETAASASANSTSATTATTMTPASGLTRSNSVRARANMFQQLQEQSRNQRATGTSTTRQSPPASSAEVSSSAAGNSMQSDEQSTPNATIDAEFEPSSLSLAERLAFFSNLCESGGGGGSASAGGRYRSRTSSYSRSPPGDRTTPRSSTSASSVSVTPTPMDYSPIPHDKEPSSLTLESIIEPEQEEVKEQVVQDEVKLRKKEPVQRESPQHNGFHVLTRSATDPPPSTSPLRISIRTVGKLVLPDTFRGDRNNNSSSRSGSTSWSNSCMVKLQSLEPVSLSVHSRTIGKVKSPFIEKQQDKPHIEKLANGTSDSGSDSGKENCASNEQEHLQHQQSQDEDRAPPRVSEMRRKISRLVQQQQPQPQPVNRRHTTEITSVTVGMRSPNVDDRFAKYFGVKETCNSTTTLHKTQSLPPSQVEATNAHVKLPQITTVVSKRRELLKRTRPLSMDHYSSGCTSPTAMPSPKRAHSPVGRRKAAISSIEDIEVTPDELRAAGRNFKLLYGELLG</sequence>
<feature type="compositionally biased region" description="Low complexity" evidence="1">
    <location>
        <begin position="11"/>
        <end position="29"/>
    </location>
</feature>
<feature type="region of interest" description="Disordered" evidence="1">
    <location>
        <begin position="328"/>
        <end position="352"/>
    </location>
</feature>
<feature type="compositionally biased region" description="Low complexity" evidence="1">
    <location>
        <begin position="270"/>
        <end position="290"/>
    </location>
</feature>
<feature type="compositionally biased region" description="Basic and acidic residues" evidence="1">
    <location>
        <begin position="1304"/>
        <end position="1313"/>
    </location>
</feature>
<dbReference type="EMBL" id="CM002912">
    <property type="protein sequence ID" value="KMY97092.1"/>
    <property type="molecule type" value="Genomic_DNA"/>
</dbReference>
<feature type="region of interest" description="Disordered" evidence="1">
    <location>
        <begin position="182"/>
        <end position="291"/>
    </location>
</feature>
<feature type="compositionally biased region" description="Polar residues" evidence="1">
    <location>
        <begin position="813"/>
        <end position="834"/>
    </location>
</feature>